<reference evidence="2 3" key="1">
    <citation type="submission" date="2016-10" db="EMBL/GenBank/DDBJ databases">
        <title>Whole genome sequence of hyper active fibrinolysis bacterium Bacillus pumilus strain VV3 isolated from fermented rice.</title>
        <authorList>
            <person name="Mariadas V.A."/>
            <person name="Vijayaraghavan P."/>
            <person name="Dhandapani V."/>
        </authorList>
    </citation>
    <scope>NUCLEOTIDE SEQUENCE [LARGE SCALE GENOMIC DNA]</scope>
    <source>
        <strain evidence="2 3">VV3</strain>
    </source>
</reference>
<feature type="region of interest" description="Disordered" evidence="1">
    <location>
        <begin position="1"/>
        <end position="23"/>
    </location>
</feature>
<dbReference type="AlphaFoldDB" id="A0AAC9IGP2"/>
<gene>
    <name evidence="2" type="ORF">BK049_00275</name>
</gene>
<evidence type="ECO:0000313" key="3">
    <source>
        <dbReference type="Proteomes" id="UP000177709"/>
    </source>
</evidence>
<evidence type="ECO:0000313" key="2">
    <source>
        <dbReference type="EMBL" id="AOZ87244.1"/>
    </source>
</evidence>
<name>A0AAC9IGP2_9BACI</name>
<accession>A0AAC9IGP2</accession>
<protein>
    <submittedName>
        <fullName evidence="2">Uncharacterized protein</fullName>
    </submittedName>
</protein>
<dbReference type="KEGG" id="bxi:BK049_00275"/>
<organism evidence="2 3">
    <name type="scientific">Bacillus xiamenensis</name>
    <dbReference type="NCBI Taxonomy" id="1178537"/>
    <lineage>
        <taxon>Bacteria</taxon>
        <taxon>Bacillati</taxon>
        <taxon>Bacillota</taxon>
        <taxon>Bacilli</taxon>
        <taxon>Bacillales</taxon>
        <taxon>Bacillaceae</taxon>
        <taxon>Bacillus</taxon>
    </lineage>
</organism>
<sequence length="83" mass="9414">MAGRLNRKYTSNEAGRRDEKLLNEWTTQRAEKTDADGKVTCPAYHGTYEVRIGKDSKLLKQQTIELDSNTQTPLHLNVIAPVK</sequence>
<dbReference type="Proteomes" id="UP000177709">
    <property type="component" value="Chromosome"/>
</dbReference>
<proteinExistence type="predicted"/>
<dbReference type="EMBL" id="CP017786">
    <property type="protein sequence ID" value="AOZ87244.1"/>
    <property type="molecule type" value="Genomic_DNA"/>
</dbReference>
<dbReference type="RefSeq" id="WP_071167611.1">
    <property type="nucleotide sequence ID" value="NZ_CP017786.1"/>
</dbReference>
<evidence type="ECO:0000256" key="1">
    <source>
        <dbReference type="SAM" id="MobiDB-lite"/>
    </source>
</evidence>